<proteinExistence type="predicted"/>
<gene>
    <name evidence="1" type="ORF">NCTC10485_00616</name>
</gene>
<keyword evidence="2" id="KW-1185">Reference proteome</keyword>
<name>A0A3S4TIN5_MYCCI</name>
<dbReference type="SUPFAM" id="SSF54427">
    <property type="entry name" value="NTF2-like"/>
    <property type="match status" value="1"/>
</dbReference>
<protein>
    <submittedName>
        <fullName evidence="1">SnoaL-like polyketide cyclase</fullName>
    </submittedName>
</protein>
<dbReference type="EMBL" id="LR134355">
    <property type="protein sequence ID" value="VEG45494.1"/>
    <property type="molecule type" value="Genomic_DNA"/>
</dbReference>
<dbReference type="RefSeq" id="WP_126332390.1">
    <property type="nucleotide sequence ID" value="NZ_AP022604.1"/>
</dbReference>
<dbReference type="InterPro" id="IPR032710">
    <property type="entry name" value="NTF2-like_dom_sf"/>
</dbReference>
<dbReference type="InterPro" id="IPR009959">
    <property type="entry name" value="Cyclase_SnoaL-like"/>
</dbReference>
<dbReference type="Proteomes" id="UP000282551">
    <property type="component" value="Chromosome"/>
</dbReference>
<evidence type="ECO:0000313" key="1">
    <source>
        <dbReference type="EMBL" id="VEG45494.1"/>
    </source>
</evidence>
<reference evidence="1 2" key="1">
    <citation type="submission" date="2018-12" db="EMBL/GenBank/DDBJ databases">
        <authorList>
            <consortium name="Pathogen Informatics"/>
        </authorList>
    </citation>
    <scope>NUCLEOTIDE SEQUENCE [LARGE SCALE GENOMIC DNA]</scope>
    <source>
        <strain evidence="1 2">NCTC10485</strain>
    </source>
</reference>
<sequence>MRTAREVVELYNLELWNNARFELADEIIAETMVRHEVGDSRTLTRAEARKRVEDTWAGFESLHFALNAVIADDDNEHVAIVYDSTLVNKDGTEFKIASIEVFKVVDGQITDVWNCGYGQGVWH</sequence>
<dbReference type="Gene3D" id="3.10.450.50">
    <property type="match status" value="1"/>
</dbReference>
<organism evidence="1 2">
    <name type="scientific">Mycolicibacterium chitae</name>
    <name type="common">Mycobacterium chitae</name>
    <dbReference type="NCBI Taxonomy" id="1792"/>
    <lineage>
        <taxon>Bacteria</taxon>
        <taxon>Bacillati</taxon>
        <taxon>Actinomycetota</taxon>
        <taxon>Actinomycetes</taxon>
        <taxon>Mycobacteriales</taxon>
        <taxon>Mycobacteriaceae</taxon>
        <taxon>Mycolicibacterium</taxon>
    </lineage>
</organism>
<dbReference type="Pfam" id="PF07366">
    <property type="entry name" value="SnoaL"/>
    <property type="match status" value="1"/>
</dbReference>
<dbReference type="GO" id="GO:0030638">
    <property type="term" value="P:polyketide metabolic process"/>
    <property type="evidence" value="ECO:0007669"/>
    <property type="project" value="InterPro"/>
</dbReference>
<dbReference type="OrthoDB" id="129343at2"/>
<dbReference type="AlphaFoldDB" id="A0A3S4TIN5"/>
<accession>A0A3S4TIN5</accession>
<evidence type="ECO:0000313" key="2">
    <source>
        <dbReference type="Proteomes" id="UP000282551"/>
    </source>
</evidence>